<dbReference type="InterPro" id="IPR005829">
    <property type="entry name" value="Sugar_transporter_CS"/>
</dbReference>
<evidence type="ECO:0000256" key="2">
    <source>
        <dbReference type="ARBA" id="ARBA00022692"/>
    </source>
</evidence>
<dbReference type="PANTHER" id="PTHR48021">
    <property type="match status" value="1"/>
</dbReference>
<organism evidence="7 8">
    <name type="scientific">Trichogramma kaykai</name>
    <dbReference type="NCBI Taxonomy" id="54128"/>
    <lineage>
        <taxon>Eukaryota</taxon>
        <taxon>Metazoa</taxon>
        <taxon>Ecdysozoa</taxon>
        <taxon>Arthropoda</taxon>
        <taxon>Hexapoda</taxon>
        <taxon>Insecta</taxon>
        <taxon>Pterygota</taxon>
        <taxon>Neoptera</taxon>
        <taxon>Endopterygota</taxon>
        <taxon>Hymenoptera</taxon>
        <taxon>Apocrita</taxon>
        <taxon>Proctotrupomorpha</taxon>
        <taxon>Chalcidoidea</taxon>
        <taxon>Trichogrammatidae</taxon>
        <taxon>Trichogramma</taxon>
    </lineage>
</organism>
<feature type="domain" description="Major facilitator superfamily (MFS) profile" evidence="6">
    <location>
        <begin position="30"/>
        <end position="472"/>
    </location>
</feature>
<evidence type="ECO:0000313" key="8">
    <source>
        <dbReference type="Proteomes" id="UP001627154"/>
    </source>
</evidence>
<feature type="transmembrane region" description="Helical" evidence="5">
    <location>
        <begin position="30"/>
        <end position="50"/>
    </location>
</feature>
<comment type="subcellular location">
    <subcellularLocation>
        <location evidence="1">Membrane</location>
        <topology evidence="1">Multi-pass membrane protein</topology>
    </subcellularLocation>
</comment>
<evidence type="ECO:0000256" key="4">
    <source>
        <dbReference type="ARBA" id="ARBA00023136"/>
    </source>
</evidence>
<dbReference type="GO" id="GO:0016020">
    <property type="term" value="C:membrane"/>
    <property type="evidence" value="ECO:0007669"/>
    <property type="project" value="UniProtKB-SubCell"/>
</dbReference>
<dbReference type="EMBL" id="JBJJXI010000043">
    <property type="protein sequence ID" value="KAL3401803.1"/>
    <property type="molecule type" value="Genomic_DNA"/>
</dbReference>
<feature type="transmembrane region" description="Helical" evidence="5">
    <location>
        <begin position="193"/>
        <end position="214"/>
    </location>
</feature>
<protein>
    <recommendedName>
        <fullName evidence="6">Major facilitator superfamily (MFS) profile domain-containing protein</fullName>
    </recommendedName>
</protein>
<dbReference type="InterPro" id="IPR020846">
    <property type="entry name" value="MFS_dom"/>
</dbReference>
<sequence>MVGGKESPRRPKLTGFVSNTTSLMANQHAVALYVATHSFAMGVAIGWNSVASFVMQVKNFPNDYISGPATVSLCLGTCIGALLLPAFVHFIGRPAPSSVLRFFMPTLFIALGWLLTYFVDFEKQPVVLLVLGRLLSGMGVGGLYVLIALYLSEIASTKARDVLLFYQQAALSLGVAASYCFAHLIYQHQSTDLTFYTIYCALTCLPALGLSCFLPPSPYSLREPKSILMKLHGRKDEEYLNFECQRIERDVEKIMLPMAKCTALREWSYWRTVMLTLILEICRQLSGIQLLTANFISFAEFSSIASPYERRFTATEMSLHSCLSQAALALLATAMVRWTGRRIMLLLSTCLMSLFALLLGFHFHDIMRENVQRVVVFESEWHLYVHSASFFGLYGLGFGAACWTIMFDSFPLQLRVITPSVIVGIGWLSCSVFLCFIINIINLFGIDTVIWLFSAICGLALFIGLFIPNPKREKENNSGDINSINRSENQLSDNSRIRQIFQSQLENY</sequence>
<keyword evidence="4 5" id="KW-0472">Membrane</keyword>
<keyword evidence="8" id="KW-1185">Reference proteome</keyword>
<dbReference type="PROSITE" id="PS00217">
    <property type="entry name" value="SUGAR_TRANSPORT_2"/>
    <property type="match status" value="1"/>
</dbReference>
<dbReference type="InterPro" id="IPR036259">
    <property type="entry name" value="MFS_trans_sf"/>
</dbReference>
<feature type="transmembrane region" description="Helical" evidence="5">
    <location>
        <begin position="448"/>
        <end position="467"/>
    </location>
</feature>
<comment type="caution">
    <text evidence="7">The sequence shown here is derived from an EMBL/GenBank/DDBJ whole genome shotgun (WGS) entry which is preliminary data.</text>
</comment>
<feature type="transmembrane region" description="Helical" evidence="5">
    <location>
        <begin position="417"/>
        <end position="442"/>
    </location>
</feature>
<keyword evidence="2 5" id="KW-0812">Transmembrane</keyword>
<dbReference type="Gene3D" id="1.20.1250.20">
    <property type="entry name" value="MFS general substrate transporter like domains"/>
    <property type="match status" value="1"/>
</dbReference>
<feature type="transmembrane region" description="Helical" evidence="5">
    <location>
        <begin position="383"/>
        <end position="405"/>
    </location>
</feature>
<feature type="transmembrane region" description="Helical" evidence="5">
    <location>
        <begin position="343"/>
        <end position="363"/>
    </location>
</feature>
<evidence type="ECO:0000259" key="6">
    <source>
        <dbReference type="PROSITE" id="PS50850"/>
    </source>
</evidence>
<feature type="transmembrane region" description="Helical" evidence="5">
    <location>
        <begin position="163"/>
        <end position="187"/>
    </location>
</feature>
<dbReference type="Proteomes" id="UP001627154">
    <property type="component" value="Unassembled WGS sequence"/>
</dbReference>
<proteinExistence type="predicted"/>
<feature type="transmembrane region" description="Helical" evidence="5">
    <location>
        <begin position="99"/>
        <end position="119"/>
    </location>
</feature>
<reference evidence="7 8" key="1">
    <citation type="journal article" date="2024" name="bioRxiv">
        <title>A reference genome for Trichogramma kaykai: A tiny desert-dwelling parasitoid wasp with competing sex-ratio distorters.</title>
        <authorList>
            <person name="Culotta J."/>
            <person name="Lindsey A.R."/>
        </authorList>
    </citation>
    <scope>NUCLEOTIDE SEQUENCE [LARGE SCALE GENOMIC DNA]</scope>
    <source>
        <strain evidence="7 8">KSX58</strain>
    </source>
</reference>
<feature type="transmembrane region" description="Helical" evidence="5">
    <location>
        <begin position="70"/>
        <end position="92"/>
    </location>
</feature>
<evidence type="ECO:0000256" key="3">
    <source>
        <dbReference type="ARBA" id="ARBA00022989"/>
    </source>
</evidence>
<gene>
    <name evidence="7" type="ORF">TKK_005154</name>
</gene>
<dbReference type="InterPro" id="IPR005828">
    <property type="entry name" value="MFS_sugar_transport-like"/>
</dbReference>
<evidence type="ECO:0000256" key="5">
    <source>
        <dbReference type="SAM" id="Phobius"/>
    </source>
</evidence>
<dbReference type="Pfam" id="PF00083">
    <property type="entry name" value="Sugar_tr"/>
    <property type="match status" value="1"/>
</dbReference>
<accession>A0ABD2XAC9</accession>
<dbReference type="SUPFAM" id="SSF103473">
    <property type="entry name" value="MFS general substrate transporter"/>
    <property type="match status" value="1"/>
</dbReference>
<dbReference type="AlphaFoldDB" id="A0ABD2XAC9"/>
<dbReference type="PANTHER" id="PTHR48021:SF1">
    <property type="entry name" value="GH07001P-RELATED"/>
    <property type="match status" value="1"/>
</dbReference>
<dbReference type="PROSITE" id="PS50850">
    <property type="entry name" value="MFS"/>
    <property type="match status" value="1"/>
</dbReference>
<name>A0ABD2XAC9_9HYME</name>
<dbReference type="InterPro" id="IPR050549">
    <property type="entry name" value="MFS_Trehalose_Transporter"/>
</dbReference>
<keyword evidence="3 5" id="KW-1133">Transmembrane helix</keyword>
<evidence type="ECO:0000313" key="7">
    <source>
        <dbReference type="EMBL" id="KAL3401803.1"/>
    </source>
</evidence>
<feature type="transmembrane region" description="Helical" evidence="5">
    <location>
        <begin position="125"/>
        <end position="151"/>
    </location>
</feature>
<evidence type="ECO:0000256" key="1">
    <source>
        <dbReference type="ARBA" id="ARBA00004141"/>
    </source>
</evidence>